<dbReference type="PANTHER" id="PTHR37471:SF1">
    <property type="entry name" value="AB HYDROLASE-1 DOMAIN-CONTAINING PROTEIN"/>
    <property type="match status" value="1"/>
</dbReference>
<protein>
    <recommendedName>
        <fullName evidence="3">AB hydrolase-1 domain-containing protein</fullName>
    </recommendedName>
</protein>
<proteinExistence type="predicted"/>
<gene>
    <name evidence="1" type="ORF">PHLCEN_2v7912</name>
</gene>
<dbReference type="SUPFAM" id="SSF53474">
    <property type="entry name" value="alpha/beta-Hydrolases"/>
    <property type="match status" value="1"/>
</dbReference>
<dbReference type="AlphaFoldDB" id="A0A2R6NVB7"/>
<organism evidence="1 2">
    <name type="scientific">Hermanssonia centrifuga</name>
    <dbReference type="NCBI Taxonomy" id="98765"/>
    <lineage>
        <taxon>Eukaryota</taxon>
        <taxon>Fungi</taxon>
        <taxon>Dikarya</taxon>
        <taxon>Basidiomycota</taxon>
        <taxon>Agaricomycotina</taxon>
        <taxon>Agaricomycetes</taxon>
        <taxon>Polyporales</taxon>
        <taxon>Meruliaceae</taxon>
        <taxon>Hermanssonia</taxon>
    </lineage>
</organism>
<dbReference type="EMBL" id="MLYV02000794">
    <property type="protein sequence ID" value="PSR77481.1"/>
    <property type="molecule type" value="Genomic_DNA"/>
</dbReference>
<evidence type="ECO:0000313" key="2">
    <source>
        <dbReference type="Proteomes" id="UP000186601"/>
    </source>
</evidence>
<accession>A0A2R6NVB7</accession>
<dbReference type="STRING" id="98765.A0A2R6NVB7"/>
<name>A0A2R6NVB7_9APHY</name>
<dbReference type="OrthoDB" id="6431331at2759"/>
<evidence type="ECO:0000313" key="1">
    <source>
        <dbReference type="EMBL" id="PSR77481.1"/>
    </source>
</evidence>
<sequence>MIGHSIPEYIFIRICIWGLRLVAPLSIAYVASSWYTGSWIYSRWIGYYALIESCFYFFVYLPRSKFLQEAAKHPELLSRKEREALFAKCFARMSDTDQATGWFYPPSPNSIRRENMLEWILWALFASNRAERLEEWEDELEGYIHLVEKLMGRKLEDGWDEDIKCMKVSMDPIVSLHRPFVWYLIVALVDTYTTVNLVVYGFQHYTLSRWYTYFPPRLFSPLVKPSPYPQLSYWYRPHRSKTKQPIVFFHGIGIGLVPYVPFLAEIAAADPDVGIIAIENLSISMRISPEPLTREKMLEAVRVILDYHSVQTFVVAGHSYGSVTAAHVMRSETLSPRVAGWLFVDPIPFLLHLPAVAYNFVYRMPKTANEWQLWYFASRDPDIARSLGRHFFWAENILWREDLAGRKVGVVLSGRDQIVDAAEVRKYLTGEEEVKFRWKSEDEKLEVLWYPDLDHSKVFDTTKLRRPMVDILHEFVKIEERPESVDEAVLVH</sequence>
<evidence type="ECO:0008006" key="3">
    <source>
        <dbReference type="Google" id="ProtNLM"/>
    </source>
</evidence>
<dbReference type="PANTHER" id="PTHR37471">
    <property type="entry name" value="UNNAMED PRODUCT"/>
    <property type="match status" value="1"/>
</dbReference>
<keyword evidence="2" id="KW-1185">Reference proteome</keyword>
<dbReference type="Gene3D" id="3.40.50.1820">
    <property type="entry name" value="alpha/beta hydrolase"/>
    <property type="match status" value="1"/>
</dbReference>
<reference evidence="1 2" key="1">
    <citation type="submission" date="2018-02" db="EMBL/GenBank/DDBJ databases">
        <title>Genome sequence of the basidiomycete white-rot fungus Phlebia centrifuga.</title>
        <authorList>
            <person name="Granchi Z."/>
            <person name="Peng M."/>
            <person name="de Vries R.P."/>
            <person name="Hilden K."/>
            <person name="Makela M.R."/>
            <person name="Grigoriev I."/>
            <person name="Riley R."/>
        </authorList>
    </citation>
    <scope>NUCLEOTIDE SEQUENCE [LARGE SCALE GENOMIC DNA]</scope>
    <source>
        <strain evidence="1 2">FBCC195</strain>
    </source>
</reference>
<dbReference type="InterPro" id="IPR029058">
    <property type="entry name" value="AB_hydrolase_fold"/>
</dbReference>
<dbReference type="Proteomes" id="UP000186601">
    <property type="component" value="Unassembled WGS sequence"/>
</dbReference>
<comment type="caution">
    <text evidence="1">The sequence shown here is derived from an EMBL/GenBank/DDBJ whole genome shotgun (WGS) entry which is preliminary data.</text>
</comment>